<keyword evidence="2" id="KW-1185">Reference proteome</keyword>
<comment type="caution">
    <text evidence="1">The sequence shown here is derived from an EMBL/GenBank/DDBJ whole genome shotgun (WGS) entry which is preliminary data.</text>
</comment>
<evidence type="ECO:0000313" key="2">
    <source>
        <dbReference type="Proteomes" id="UP000667802"/>
    </source>
</evidence>
<protein>
    <submittedName>
        <fullName evidence="1">Uncharacterized protein</fullName>
    </submittedName>
</protein>
<dbReference type="Proteomes" id="UP000667802">
    <property type="component" value="Unassembled WGS sequence"/>
</dbReference>
<dbReference type="RefSeq" id="WP_208341629.1">
    <property type="nucleotide sequence ID" value="NZ_CAWQFN010000001.1"/>
</dbReference>
<evidence type="ECO:0000313" key="1">
    <source>
        <dbReference type="EMBL" id="MDR9893207.1"/>
    </source>
</evidence>
<name>A0AAP5M703_9CYAN</name>
<dbReference type="EMBL" id="JAALHA020000001">
    <property type="protein sequence ID" value="MDR9893207.1"/>
    <property type="molecule type" value="Genomic_DNA"/>
</dbReference>
<sequence>MLKSEQQVPEIAKKVPASQIVFNLRGWNPRPAFLVESGWLPRIFCQSMEPHWKQVSAGGLTQDYKGSSYLLFPTPNPGATYSAHFDPTSPYFHAFFGLYIIPPVNGERVLPEVFSEFGNRDNLGWLRKMGDPFPFSVPVQPKFLECVETDELGQGKKWSFITSYKLHASLGDNSPQQGLPEILVVPKSTNSFWKQFIDSYQDIVMTTRGFIWYEGDYLIMNFFNGIEFYDRNFRKIDTYNDYPEFREQMLRMAANVKIINDGTGFSSPSSNEVISSTQGDNLRALLRMNLNNAAKIHKCLNN</sequence>
<dbReference type="AlphaFoldDB" id="A0AAP5M703"/>
<accession>A0AAP5M703</accession>
<proteinExistence type="predicted"/>
<gene>
    <name evidence="1" type="ORF">G7B40_001225</name>
</gene>
<organism evidence="1 2">
    <name type="scientific">Aetokthonos hydrillicola Thurmond2011</name>
    <dbReference type="NCBI Taxonomy" id="2712845"/>
    <lineage>
        <taxon>Bacteria</taxon>
        <taxon>Bacillati</taxon>
        <taxon>Cyanobacteriota</taxon>
        <taxon>Cyanophyceae</taxon>
        <taxon>Nostocales</taxon>
        <taxon>Hapalosiphonaceae</taxon>
        <taxon>Aetokthonos</taxon>
    </lineage>
</organism>
<reference evidence="2" key="1">
    <citation type="journal article" date="2021" name="Science">
        <title>Hunting the eagle killer: A cyanobacterial neurotoxin causes vacuolar myelinopathy.</title>
        <authorList>
            <person name="Breinlinger S."/>
            <person name="Phillips T.J."/>
            <person name="Haram B.N."/>
            <person name="Mares J."/>
            <person name="Martinez Yerena J.A."/>
            <person name="Hrouzek P."/>
            <person name="Sobotka R."/>
            <person name="Henderson W.M."/>
            <person name="Schmieder P."/>
            <person name="Williams S.M."/>
            <person name="Lauderdale J.D."/>
            <person name="Wilde H.D."/>
            <person name="Gerrin W."/>
            <person name="Kust A."/>
            <person name="Washington J.W."/>
            <person name="Wagner C."/>
            <person name="Geier B."/>
            <person name="Liebeke M."/>
            <person name="Enke H."/>
            <person name="Niedermeyer T.H.J."/>
            <person name="Wilde S.B."/>
        </authorList>
    </citation>
    <scope>NUCLEOTIDE SEQUENCE [LARGE SCALE GENOMIC DNA]</scope>
    <source>
        <strain evidence="2">Thurmond2011</strain>
    </source>
</reference>